<reference evidence="4 5" key="1">
    <citation type="submission" date="2017-09" db="EMBL/GenBank/DDBJ databases">
        <title>Depth-based differentiation of microbial function through sediment-hosted aquifers and enrichment of novel symbionts in the deep terrestrial subsurface.</title>
        <authorList>
            <person name="Probst A.J."/>
            <person name="Ladd B."/>
            <person name="Jarett J.K."/>
            <person name="Geller-Mcgrath D.E."/>
            <person name="Sieber C.M."/>
            <person name="Emerson J.B."/>
            <person name="Anantharaman K."/>
            <person name="Thomas B.C."/>
            <person name="Malmstrom R."/>
            <person name="Stieglmeier M."/>
            <person name="Klingl A."/>
            <person name="Woyke T."/>
            <person name="Ryan C.M."/>
            <person name="Banfield J.F."/>
        </authorList>
    </citation>
    <scope>NUCLEOTIDE SEQUENCE [LARGE SCALE GENOMIC DNA]</scope>
    <source>
        <strain evidence="4">CG22_combo_CG10-13_8_21_14_all_38_20</strain>
    </source>
</reference>
<proteinExistence type="predicted"/>
<dbReference type="GO" id="GO:0003677">
    <property type="term" value="F:DNA binding"/>
    <property type="evidence" value="ECO:0007669"/>
    <property type="project" value="UniProtKB-UniRule"/>
</dbReference>
<dbReference type="CDD" id="cd00383">
    <property type="entry name" value="trans_reg_C"/>
    <property type="match status" value="1"/>
</dbReference>
<protein>
    <recommendedName>
        <fullName evidence="3">OmpR/PhoB-type domain-containing protein</fullName>
    </recommendedName>
</protein>
<evidence type="ECO:0000256" key="1">
    <source>
        <dbReference type="ARBA" id="ARBA00023125"/>
    </source>
</evidence>
<dbReference type="InterPro" id="IPR027417">
    <property type="entry name" value="P-loop_NTPase"/>
</dbReference>
<dbReference type="Pfam" id="PF00486">
    <property type="entry name" value="Trans_reg_C"/>
    <property type="match status" value="1"/>
</dbReference>
<feature type="DNA-binding region" description="OmpR/PhoB-type" evidence="2">
    <location>
        <begin position="271"/>
        <end position="375"/>
    </location>
</feature>
<evidence type="ECO:0000256" key="2">
    <source>
        <dbReference type="PROSITE-ProRule" id="PRU01091"/>
    </source>
</evidence>
<dbReference type="Proteomes" id="UP000231246">
    <property type="component" value="Unassembled WGS sequence"/>
</dbReference>
<gene>
    <name evidence="4" type="ORF">COW99_04260</name>
</gene>
<dbReference type="InterPro" id="IPR036388">
    <property type="entry name" value="WH-like_DNA-bd_sf"/>
</dbReference>
<dbReference type="InterPro" id="IPR016032">
    <property type="entry name" value="Sig_transdc_resp-reg_C-effctor"/>
</dbReference>
<evidence type="ECO:0000259" key="3">
    <source>
        <dbReference type="PROSITE" id="PS51755"/>
    </source>
</evidence>
<dbReference type="SUPFAM" id="SSF52540">
    <property type="entry name" value="P-loop containing nucleoside triphosphate hydrolases"/>
    <property type="match status" value="1"/>
</dbReference>
<dbReference type="SMART" id="SM00862">
    <property type="entry name" value="Trans_reg_C"/>
    <property type="match status" value="1"/>
</dbReference>
<dbReference type="GO" id="GO:0006355">
    <property type="term" value="P:regulation of DNA-templated transcription"/>
    <property type="evidence" value="ECO:0007669"/>
    <property type="project" value="InterPro"/>
</dbReference>
<evidence type="ECO:0000313" key="4">
    <source>
        <dbReference type="EMBL" id="PIP61486.1"/>
    </source>
</evidence>
<dbReference type="Gene3D" id="1.10.10.10">
    <property type="entry name" value="Winged helix-like DNA-binding domain superfamily/Winged helix DNA-binding domain"/>
    <property type="match status" value="1"/>
</dbReference>
<comment type="caution">
    <text evidence="4">The sequence shown here is derived from an EMBL/GenBank/DDBJ whole genome shotgun (WGS) entry which is preliminary data.</text>
</comment>
<dbReference type="SUPFAM" id="SSF46894">
    <property type="entry name" value="C-terminal effector domain of the bipartite response regulators"/>
    <property type="match status" value="1"/>
</dbReference>
<accession>A0A2H0BUX3</accession>
<organism evidence="4 5">
    <name type="scientific">Candidatus Roizmanbacteria bacterium CG22_combo_CG10-13_8_21_14_all_38_20</name>
    <dbReference type="NCBI Taxonomy" id="1974862"/>
    <lineage>
        <taxon>Bacteria</taxon>
        <taxon>Candidatus Roizmaniibacteriota</taxon>
    </lineage>
</organism>
<dbReference type="AlphaFoldDB" id="A0A2H0BUX3"/>
<dbReference type="EMBL" id="PCTA01000026">
    <property type="protein sequence ID" value="PIP61486.1"/>
    <property type="molecule type" value="Genomic_DNA"/>
</dbReference>
<dbReference type="InterPro" id="IPR001867">
    <property type="entry name" value="OmpR/PhoB-type_DNA-bd"/>
</dbReference>
<sequence>MKYKYWVPSIYPEFVKNCKTIIESGEPGLIIAAPQNGILQRTLQLVQDYQDQFPPLIHIRFSSQFEDLEDIKNELKKAKMLNSKKPFGLLLTNIEYLFDTRNTILLDNLLFWQKEYPQMRPIILAQSDLTHRERAREFIQSYIFSRIYYYPYYSREDAISFLNAIASEWNMKLPENICKHIVNICGGQLWLLKETLRLYRHKKYTTEAELLLYPSIEYRLKEIFSAFNREEQKNLALIANCKEDFNKDFKKFAHRVNLVDKNKLTIPILAEYVLSQKQEPKISIEGKIIKANDIVITSLFSTNEQLMLIELYKNRGKILSKDEIADLIWKDNAEDKFSIWGIEQLISRLRGKLIKASFPKSCIITVRNKGYKFAVTS</sequence>
<keyword evidence="1 2" id="KW-0238">DNA-binding</keyword>
<evidence type="ECO:0000313" key="5">
    <source>
        <dbReference type="Proteomes" id="UP000231246"/>
    </source>
</evidence>
<dbReference type="GO" id="GO:0000160">
    <property type="term" value="P:phosphorelay signal transduction system"/>
    <property type="evidence" value="ECO:0007669"/>
    <property type="project" value="InterPro"/>
</dbReference>
<feature type="domain" description="OmpR/PhoB-type" evidence="3">
    <location>
        <begin position="271"/>
        <end position="375"/>
    </location>
</feature>
<dbReference type="PROSITE" id="PS51755">
    <property type="entry name" value="OMPR_PHOB"/>
    <property type="match status" value="1"/>
</dbReference>
<name>A0A2H0BUX3_9BACT</name>